<dbReference type="PROSITE" id="PS50110">
    <property type="entry name" value="RESPONSE_REGULATORY"/>
    <property type="match status" value="1"/>
</dbReference>
<organism evidence="3">
    <name type="scientific">Roseihalotalea indica</name>
    <dbReference type="NCBI Taxonomy" id="2867963"/>
    <lineage>
        <taxon>Bacteria</taxon>
        <taxon>Pseudomonadati</taxon>
        <taxon>Bacteroidota</taxon>
        <taxon>Cytophagia</taxon>
        <taxon>Cytophagales</taxon>
        <taxon>Catalimonadaceae</taxon>
        <taxon>Roseihalotalea</taxon>
    </lineage>
</organism>
<feature type="domain" description="Response regulatory" evidence="2">
    <location>
        <begin position="1"/>
        <end position="128"/>
    </location>
</feature>
<dbReference type="SMART" id="SM00448">
    <property type="entry name" value="REC"/>
    <property type="match status" value="1"/>
</dbReference>
<dbReference type="SUPFAM" id="SSF52172">
    <property type="entry name" value="CheY-like"/>
    <property type="match status" value="1"/>
</dbReference>
<sequence length="130" mass="15010">MILMIDDDEDTLEIYQLLIEKTPYSDHFITYNDALEALHWLKELASNQEVFPKYILLDLNMPELNGIEFVHQFEQELNYQELNTEIIILTSSVREKDQQEALSHSSVSKFVSKPLSKDQLVGFLASSVSS</sequence>
<dbReference type="Pfam" id="PF00072">
    <property type="entry name" value="Response_reg"/>
    <property type="match status" value="1"/>
</dbReference>
<evidence type="ECO:0000313" key="3">
    <source>
        <dbReference type="EMBL" id="WKN38077.1"/>
    </source>
</evidence>
<name>A0AA49GNH0_9BACT</name>
<dbReference type="InterPro" id="IPR052893">
    <property type="entry name" value="TCS_response_regulator"/>
</dbReference>
<dbReference type="InterPro" id="IPR011006">
    <property type="entry name" value="CheY-like_superfamily"/>
</dbReference>
<reference evidence="3" key="2">
    <citation type="journal article" date="2024" name="Antonie Van Leeuwenhoek">
        <title>Roseihalotalea indica gen. nov., sp. nov., a halophilic Bacteroidetes from mesopelagic Southwest Indian Ocean with higher carbohydrate metabolic potential.</title>
        <authorList>
            <person name="Chen B."/>
            <person name="Zhang M."/>
            <person name="Lin D."/>
            <person name="Ye J."/>
            <person name="Tang K."/>
        </authorList>
    </citation>
    <scope>NUCLEOTIDE SEQUENCE</scope>
    <source>
        <strain evidence="3">TK19036</strain>
    </source>
</reference>
<dbReference type="PANTHER" id="PTHR44520">
    <property type="entry name" value="RESPONSE REGULATOR RCP1-RELATED"/>
    <property type="match status" value="1"/>
</dbReference>
<protein>
    <submittedName>
        <fullName evidence="3">Response regulator</fullName>
    </submittedName>
</protein>
<keyword evidence="1" id="KW-0597">Phosphoprotein</keyword>
<accession>A0AA49GNH0</accession>
<dbReference type="GO" id="GO:0000160">
    <property type="term" value="P:phosphorelay signal transduction system"/>
    <property type="evidence" value="ECO:0007669"/>
    <property type="project" value="InterPro"/>
</dbReference>
<evidence type="ECO:0000259" key="2">
    <source>
        <dbReference type="PROSITE" id="PS50110"/>
    </source>
</evidence>
<feature type="modified residue" description="4-aspartylphosphate" evidence="1">
    <location>
        <position position="58"/>
    </location>
</feature>
<dbReference type="InterPro" id="IPR001789">
    <property type="entry name" value="Sig_transdc_resp-reg_receiver"/>
</dbReference>
<reference evidence="3" key="1">
    <citation type="journal article" date="2023" name="Comput. Struct. Biotechnol. J.">
        <title>Discovery of a novel marine Bacteroidetes with a rich repertoire of carbohydrate-active enzymes.</title>
        <authorList>
            <person name="Chen B."/>
            <person name="Liu G."/>
            <person name="Chen Q."/>
            <person name="Wang H."/>
            <person name="Liu L."/>
            <person name="Tang K."/>
        </authorList>
    </citation>
    <scope>NUCLEOTIDE SEQUENCE</scope>
    <source>
        <strain evidence="3">TK19036</strain>
    </source>
</reference>
<dbReference type="Gene3D" id="3.40.50.2300">
    <property type="match status" value="1"/>
</dbReference>
<evidence type="ECO:0000256" key="1">
    <source>
        <dbReference type="PROSITE-ProRule" id="PRU00169"/>
    </source>
</evidence>
<proteinExistence type="predicted"/>
<gene>
    <name evidence="3" type="ORF">K4G66_05075</name>
</gene>
<dbReference type="AlphaFoldDB" id="A0AA49GNH0"/>
<dbReference type="PANTHER" id="PTHR44520:SF2">
    <property type="entry name" value="RESPONSE REGULATOR RCP1"/>
    <property type="match status" value="1"/>
</dbReference>
<dbReference type="EMBL" id="CP120682">
    <property type="protein sequence ID" value="WKN38077.1"/>
    <property type="molecule type" value="Genomic_DNA"/>
</dbReference>